<dbReference type="EMBL" id="FOZM01000001">
    <property type="protein sequence ID" value="SFS09683.1"/>
    <property type="molecule type" value="Genomic_DNA"/>
</dbReference>
<dbReference type="UniPathway" id="UPA00056">
    <property type="reaction ID" value="UER00092"/>
</dbReference>
<feature type="binding site" evidence="9">
    <location>
        <position position="148"/>
    </location>
    <ligand>
        <name>1-deoxy-D-xylulose 5-phosphate</name>
        <dbReference type="ChEBI" id="CHEBI:57792"/>
    </ligand>
</feature>
<evidence type="ECO:0000256" key="5">
    <source>
        <dbReference type="ARBA" id="ARBA00023002"/>
    </source>
</evidence>
<feature type="binding site" evidence="9">
    <location>
        <position position="122"/>
    </location>
    <ligand>
        <name>1-deoxy-D-xylulose 5-phosphate</name>
        <dbReference type="ChEBI" id="CHEBI:57792"/>
    </ligand>
</feature>
<dbReference type="Pfam" id="PF08436">
    <property type="entry name" value="DXP_redisom_C"/>
    <property type="match status" value="1"/>
</dbReference>
<feature type="binding site" evidence="9">
    <location>
        <position position="209"/>
    </location>
    <ligand>
        <name>1-deoxy-D-xylulose 5-phosphate</name>
        <dbReference type="ChEBI" id="CHEBI:57792"/>
    </ligand>
</feature>
<proteinExistence type="inferred from homology"/>
<feature type="binding site" evidence="9">
    <location>
        <position position="38"/>
    </location>
    <ligand>
        <name>NADPH</name>
        <dbReference type="ChEBI" id="CHEBI:57783"/>
    </ligand>
</feature>
<name>A0A1I6M1Y7_9RHOB</name>
<evidence type="ECO:0000259" key="11">
    <source>
        <dbReference type="Pfam" id="PF08436"/>
    </source>
</evidence>
<protein>
    <recommendedName>
        <fullName evidence="9">1-deoxy-D-xylulose 5-phosphate reductoisomerase</fullName>
        <shortName evidence="9">DXP reductoisomerase</shortName>
        <ecNumber evidence="9">1.1.1.267</ecNumber>
    </recommendedName>
    <alternativeName>
        <fullName evidence="9">1-deoxyxylulose-5-phosphate reductoisomerase</fullName>
    </alternativeName>
    <alternativeName>
        <fullName evidence="9">2-C-methyl-D-erythritol 4-phosphate synthase</fullName>
    </alternativeName>
</protein>
<dbReference type="PANTHER" id="PTHR30525">
    <property type="entry name" value="1-DEOXY-D-XYLULOSE 5-PHOSPHATE REDUCTOISOMERASE"/>
    <property type="match status" value="1"/>
</dbReference>
<dbReference type="STRING" id="1123755.SAMN05444714_1144"/>
<dbReference type="SUPFAM" id="SSF69055">
    <property type="entry name" value="1-deoxy-D-xylulose-5-phosphate reductoisomerase, C-terminal domain"/>
    <property type="match status" value="1"/>
</dbReference>
<evidence type="ECO:0000259" key="10">
    <source>
        <dbReference type="Pfam" id="PF02670"/>
    </source>
</evidence>
<dbReference type="Gene3D" id="3.40.50.720">
    <property type="entry name" value="NAD(P)-binding Rossmann-like Domain"/>
    <property type="match status" value="1"/>
</dbReference>
<dbReference type="GO" id="GO:0030145">
    <property type="term" value="F:manganese ion binding"/>
    <property type="evidence" value="ECO:0007669"/>
    <property type="project" value="TreeGrafter"/>
</dbReference>
<dbReference type="SUPFAM" id="SSF51735">
    <property type="entry name" value="NAD(P)-binding Rossmann-fold domains"/>
    <property type="match status" value="1"/>
</dbReference>
<feature type="binding site" evidence="9">
    <location>
        <position position="173"/>
    </location>
    <ligand>
        <name>1-deoxy-D-xylulose 5-phosphate</name>
        <dbReference type="ChEBI" id="CHEBI:57792"/>
    </ligand>
</feature>
<feature type="binding site" evidence="9">
    <location>
        <position position="13"/>
    </location>
    <ligand>
        <name>NADPH</name>
        <dbReference type="ChEBI" id="CHEBI:57783"/>
    </ligand>
</feature>
<dbReference type="Pfam" id="PF02670">
    <property type="entry name" value="DXP_reductoisom"/>
    <property type="match status" value="1"/>
</dbReference>
<feature type="domain" description="1-deoxy-D-xylulose 5-phosphate reductoisomerase C-terminal" evidence="11">
    <location>
        <begin position="143"/>
        <end position="226"/>
    </location>
</feature>
<feature type="domain" description="DXP reductoisomerase C-terminal" evidence="12">
    <location>
        <begin position="259"/>
        <end position="379"/>
    </location>
</feature>
<dbReference type="InterPro" id="IPR003821">
    <property type="entry name" value="DXP_reductoisomerase"/>
</dbReference>
<dbReference type="Gene3D" id="1.10.1740.10">
    <property type="match status" value="1"/>
</dbReference>
<feature type="domain" description="1-deoxy-D-xylulose 5-phosphate reductoisomerase N-terminal" evidence="10">
    <location>
        <begin position="4"/>
        <end position="129"/>
    </location>
</feature>
<dbReference type="FunFam" id="3.40.50.720:FF:000045">
    <property type="entry name" value="1-deoxy-D-xylulose 5-phosphate reductoisomerase"/>
    <property type="match status" value="1"/>
</dbReference>
<reference evidence="13 14" key="1">
    <citation type="submission" date="2016-10" db="EMBL/GenBank/DDBJ databases">
        <authorList>
            <person name="de Groot N.N."/>
        </authorList>
    </citation>
    <scope>NUCLEOTIDE SEQUENCE [LARGE SCALE GENOMIC DNA]</scope>
    <source>
        <strain evidence="13 14">DSM 29433</strain>
    </source>
</reference>
<evidence type="ECO:0000256" key="1">
    <source>
        <dbReference type="ARBA" id="ARBA00005094"/>
    </source>
</evidence>
<feature type="binding site" evidence="9">
    <location>
        <position position="37"/>
    </location>
    <ligand>
        <name>NADPH</name>
        <dbReference type="ChEBI" id="CHEBI:57783"/>
    </ligand>
</feature>
<keyword evidence="14" id="KW-1185">Reference proteome</keyword>
<dbReference type="NCBIfam" id="TIGR00243">
    <property type="entry name" value="Dxr"/>
    <property type="match status" value="1"/>
</dbReference>
<dbReference type="HAMAP" id="MF_00183">
    <property type="entry name" value="DXP_reductoisom"/>
    <property type="match status" value="1"/>
</dbReference>
<dbReference type="PIRSF" id="PIRSF006205">
    <property type="entry name" value="Dxp_reductismrs"/>
    <property type="match status" value="1"/>
</dbReference>
<organism evidence="13 14">
    <name type="scientific">Yoonia litorea</name>
    <dbReference type="NCBI Taxonomy" id="1123755"/>
    <lineage>
        <taxon>Bacteria</taxon>
        <taxon>Pseudomonadati</taxon>
        <taxon>Pseudomonadota</taxon>
        <taxon>Alphaproteobacteria</taxon>
        <taxon>Rhodobacterales</taxon>
        <taxon>Paracoccaceae</taxon>
        <taxon>Yoonia</taxon>
    </lineage>
</organism>
<evidence type="ECO:0000313" key="14">
    <source>
        <dbReference type="Proteomes" id="UP000198926"/>
    </source>
</evidence>
<keyword evidence="6 9" id="KW-0464">Manganese</keyword>
<dbReference type="Proteomes" id="UP000198926">
    <property type="component" value="Unassembled WGS sequence"/>
</dbReference>
<keyword evidence="5 9" id="KW-0560">Oxidoreductase</keyword>
<comment type="pathway">
    <text evidence="1 9">Isoprenoid biosynthesis; isopentenyl diphosphate biosynthesis via DXP pathway; isopentenyl diphosphate from 1-deoxy-D-xylulose 5-phosphate: step 1/6.</text>
</comment>
<dbReference type="EC" id="1.1.1.267" evidence="9"/>
<evidence type="ECO:0000256" key="6">
    <source>
        <dbReference type="ARBA" id="ARBA00023211"/>
    </source>
</evidence>
<feature type="binding site" evidence="9">
    <location>
        <position position="10"/>
    </location>
    <ligand>
        <name>NADPH</name>
        <dbReference type="ChEBI" id="CHEBI:57783"/>
    </ligand>
</feature>
<evidence type="ECO:0000256" key="4">
    <source>
        <dbReference type="ARBA" id="ARBA00022857"/>
    </source>
</evidence>
<dbReference type="RefSeq" id="WP_090205055.1">
    <property type="nucleotide sequence ID" value="NZ_FOZM01000001.1"/>
</dbReference>
<feature type="binding site" evidence="9">
    <location>
        <position position="202"/>
    </location>
    <ligand>
        <name>NADPH</name>
        <dbReference type="ChEBI" id="CHEBI:57783"/>
    </ligand>
</feature>
<comment type="similarity">
    <text evidence="2 9">Belongs to the DXR family.</text>
</comment>
<dbReference type="SUPFAM" id="SSF55347">
    <property type="entry name" value="Glyceraldehyde-3-phosphate dehydrogenase-like, C-terminal domain"/>
    <property type="match status" value="1"/>
</dbReference>
<feature type="binding site" evidence="9">
    <location>
        <position position="121"/>
    </location>
    <ligand>
        <name>NADPH</name>
        <dbReference type="ChEBI" id="CHEBI:57783"/>
    </ligand>
</feature>
<accession>A0A1I6M1Y7</accession>
<evidence type="ECO:0000256" key="9">
    <source>
        <dbReference type="HAMAP-Rule" id="MF_00183"/>
    </source>
</evidence>
<dbReference type="InterPro" id="IPR013512">
    <property type="entry name" value="DXP_reductoisomerase_N"/>
</dbReference>
<dbReference type="GO" id="GO:0030604">
    <property type="term" value="F:1-deoxy-D-xylulose-5-phosphate reductoisomerase activity"/>
    <property type="evidence" value="ECO:0007669"/>
    <property type="project" value="UniProtKB-UniRule"/>
</dbReference>
<evidence type="ECO:0000256" key="7">
    <source>
        <dbReference type="ARBA" id="ARBA00023229"/>
    </source>
</evidence>
<sequence length="389" mass="41095">MRRITFFGATGSIGQSALDLVARDLDHYDVVALTGGRNVAQLAKDARALNADLAVTCYPECYAELKDLLADTNVEVAAGGEAIVEAASRPVDWALSAIVGAAGLVPGLEALAHGTTLALANKESLVTAGPLLLGRAKAHGATVLPVDSEHSAVFQALVGEHMAAVERVIITASGGAFRDWPIEKLATATLAEASSHPNWDMGQRITIDSASMFNKAMELIETKEFFGVPPEMIEVLVHRESLIHALVGFNDGALMAHVGPPDMRHAIGYALHWPERQHLPVERLDLGKIGQLTFEAPDQARYPALGIAKDVMATGGLSGAVFNAAKEQALDGFIAGDIGFLDMSTVVAKTLEKMSSGDGLQSQAITLDSVLETDRLARIYAAEAMKNLG</sequence>
<feature type="binding site" evidence="9">
    <location>
        <position position="149"/>
    </location>
    <ligand>
        <name>Mn(2+)</name>
        <dbReference type="ChEBI" id="CHEBI:29035"/>
    </ligand>
</feature>
<feature type="binding site" evidence="9">
    <location>
        <position position="36"/>
    </location>
    <ligand>
        <name>NADPH</name>
        <dbReference type="ChEBI" id="CHEBI:57783"/>
    </ligand>
</feature>
<keyword evidence="3 9" id="KW-0479">Metal-binding</keyword>
<keyword evidence="7 9" id="KW-0414">Isoprene biosynthesis</keyword>
<evidence type="ECO:0000256" key="3">
    <source>
        <dbReference type="ARBA" id="ARBA00022723"/>
    </source>
</evidence>
<feature type="binding site" evidence="9">
    <location>
        <position position="196"/>
    </location>
    <ligand>
        <name>1-deoxy-D-xylulose 5-phosphate</name>
        <dbReference type="ChEBI" id="CHEBI:57792"/>
    </ligand>
</feature>
<evidence type="ECO:0000313" key="13">
    <source>
        <dbReference type="EMBL" id="SFS09683.1"/>
    </source>
</evidence>
<keyword evidence="4 9" id="KW-0521">NADP</keyword>
<gene>
    <name evidence="9" type="primary">dxr</name>
    <name evidence="13" type="ORF">SAMN05444714_1144</name>
</gene>
<dbReference type="GO" id="GO:0070402">
    <property type="term" value="F:NADPH binding"/>
    <property type="evidence" value="ECO:0007669"/>
    <property type="project" value="InterPro"/>
</dbReference>
<dbReference type="GO" id="GO:0016853">
    <property type="term" value="F:isomerase activity"/>
    <property type="evidence" value="ECO:0007669"/>
    <property type="project" value="UniProtKB-KW"/>
</dbReference>
<dbReference type="OrthoDB" id="9806546at2"/>
<dbReference type="Pfam" id="PF13288">
    <property type="entry name" value="DXPR_C"/>
    <property type="match status" value="1"/>
</dbReference>
<feature type="binding site" evidence="9">
    <location>
        <position position="218"/>
    </location>
    <ligand>
        <name>Mn(2+)</name>
        <dbReference type="ChEBI" id="CHEBI:29035"/>
    </ligand>
</feature>
<feature type="binding site" evidence="9">
    <location>
        <position position="147"/>
    </location>
    <ligand>
        <name>Mn(2+)</name>
        <dbReference type="ChEBI" id="CHEBI:29035"/>
    </ligand>
</feature>
<evidence type="ECO:0000256" key="2">
    <source>
        <dbReference type="ARBA" id="ARBA00006825"/>
    </source>
</evidence>
<feature type="binding site" evidence="9">
    <location>
        <position position="12"/>
    </location>
    <ligand>
        <name>NADPH</name>
        <dbReference type="ChEBI" id="CHEBI:57783"/>
    </ligand>
</feature>
<feature type="binding site" evidence="9">
    <location>
        <position position="11"/>
    </location>
    <ligand>
        <name>NADPH</name>
        <dbReference type="ChEBI" id="CHEBI:57783"/>
    </ligand>
</feature>
<dbReference type="GO" id="GO:0051484">
    <property type="term" value="P:isopentenyl diphosphate biosynthetic process, methylerythritol 4-phosphate pathway involved in terpenoid biosynthetic process"/>
    <property type="evidence" value="ECO:0007669"/>
    <property type="project" value="UniProtKB-ARBA"/>
</dbReference>
<comment type="cofactor">
    <cofactor evidence="9">
        <name>Mg(2+)</name>
        <dbReference type="ChEBI" id="CHEBI:18420"/>
    </cofactor>
    <cofactor evidence="9">
        <name>Mn(2+)</name>
        <dbReference type="ChEBI" id="CHEBI:29035"/>
    </cofactor>
</comment>
<evidence type="ECO:0000256" key="8">
    <source>
        <dbReference type="ARBA" id="ARBA00048543"/>
    </source>
</evidence>
<evidence type="ECO:0000259" key="12">
    <source>
        <dbReference type="Pfam" id="PF13288"/>
    </source>
</evidence>
<dbReference type="InterPro" id="IPR036169">
    <property type="entry name" value="DXPR_C_sf"/>
</dbReference>
<dbReference type="InterPro" id="IPR036291">
    <property type="entry name" value="NAD(P)-bd_dom_sf"/>
</dbReference>
<feature type="binding site" evidence="9">
    <location>
        <position position="149"/>
    </location>
    <ligand>
        <name>1-deoxy-D-xylulose 5-phosphate</name>
        <dbReference type="ChEBI" id="CHEBI:57792"/>
    </ligand>
</feature>
<keyword evidence="13" id="KW-0413">Isomerase</keyword>
<feature type="binding site" evidence="9">
    <location>
        <position position="123"/>
    </location>
    <ligand>
        <name>NADPH</name>
        <dbReference type="ChEBI" id="CHEBI:57783"/>
    </ligand>
</feature>
<feature type="binding site" evidence="9">
    <location>
        <position position="218"/>
    </location>
    <ligand>
        <name>1-deoxy-D-xylulose 5-phosphate</name>
        <dbReference type="ChEBI" id="CHEBI:57792"/>
    </ligand>
</feature>
<comment type="function">
    <text evidence="9">Catalyzes the NADPH-dependent rearrangement and reduction of 1-deoxy-D-xylulose-5-phosphate (DXP) to 2-C-methyl-D-erythritol 4-phosphate (MEP).</text>
</comment>
<comment type="catalytic activity">
    <reaction evidence="8">
        <text>2-C-methyl-D-erythritol 4-phosphate + NADP(+) = 1-deoxy-D-xylulose 5-phosphate + NADPH + H(+)</text>
        <dbReference type="Rhea" id="RHEA:13717"/>
        <dbReference type="ChEBI" id="CHEBI:15378"/>
        <dbReference type="ChEBI" id="CHEBI:57783"/>
        <dbReference type="ChEBI" id="CHEBI:57792"/>
        <dbReference type="ChEBI" id="CHEBI:58262"/>
        <dbReference type="ChEBI" id="CHEBI:58349"/>
        <dbReference type="EC" id="1.1.1.267"/>
    </reaction>
    <physiologicalReaction direction="right-to-left" evidence="8">
        <dbReference type="Rhea" id="RHEA:13719"/>
    </physiologicalReaction>
</comment>
<feature type="binding site" evidence="9">
    <location>
        <position position="215"/>
    </location>
    <ligand>
        <name>1-deoxy-D-xylulose 5-phosphate</name>
        <dbReference type="ChEBI" id="CHEBI:57792"/>
    </ligand>
</feature>
<dbReference type="AlphaFoldDB" id="A0A1I6M1Y7"/>
<dbReference type="InterPro" id="IPR026877">
    <property type="entry name" value="DXPR_C"/>
</dbReference>
<dbReference type="InterPro" id="IPR013644">
    <property type="entry name" value="DXP_reductoisomerase_C"/>
</dbReference>
<feature type="binding site" evidence="9">
    <location>
        <position position="214"/>
    </location>
    <ligand>
        <name>1-deoxy-D-xylulose 5-phosphate</name>
        <dbReference type="ChEBI" id="CHEBI:57792"/>
    </ligand>
</feature>
<keyword evidence="9" id="KW-0460">Magnesium</keyword>
<dbReference type="PANTHER" id="PTHR30525:SF0">
    <property type="entry name" value="1-DEOXY-D-XYLULOSE 5-PHOSPHATE REDUCTOISOMERASE, CHLOROPLASTIC"/>
    <property type="match status" value="1"/>
</dbReference>